<dbReference type="PANTHER" id="PTHR14094">
    <property type="entry name" value="SIGNAL RECOGNITION PARTICLE 72"/>
    <property type="match status" value="1"/>
</dbReference>
<comment type="similarity">
    <text evidence="3 9">Belongs to the SRP72 family.</text>
</comment>
<evidence type="ECO:0000256" key="3">
    <source>
        <dbReference type="ARBA" id="ARBA00007676"/>
    </source>
</evidence>
<dbReference type="GO" id="GO:0008312">
    <property type="term" value="F:7S RNA binding"/>
    <property type="evidence" value="ECO:0007669"/>
    <property type="project" value="InterPro"/>
</dbReference>
<dbReference type="SUPFAM" id="SSF48452">
    <property type="entry name" value="TPR-like"/>
    <property type="match status" value="2"/>
</dbReference>
<feature type="region of interest" description="Disordered" evidence="11">
    <location>
        <begin position="550"/>
        <end position="569"/>
    </location>
</feature>
<dbReference type="EMBL" id="MCFG01000366">
    <property type="protein sequence ID" value="ORX75299.1"/>
    <property type="molecule type" value="Genomic_DNA"/>
</dbReference>
<keyword evidence="6" id="KW-0256">Endoplasmic reticulum</keyword>
<keyword evidence="8 9" id="KW-0687">Ribonucleoprotein</keyword>
<feature type="compositionally biased region" description="Gly residues" evidence="11">
    <location>
        <begin position="603"/>
        <end position="620"/>
    </location>
</feature>
<keyword evidence="14" id="KW-1185">Reference proteome</keyword>
<sequence length="661" mass="75602">MADDIDTKVQKLFTELERLCQQEEYKKILLTCDKILKLIPNDADALKAKVITHIHLGEYQKAIDAIVKADKPSSLLFELSYSYYRSNQLDEALEQISNLLEDNSIDEDLRNQCLQLKAQILYRMEKHYDALQIYQDILKNTDEEDPYYEEILSNYYAVKAAFKIYDNNTIIEDNVKENNTDTYELAYNSACILIAEEKYDEAEKLLETAKSICREALLEEDYAEVEIEEELSIIIVQLAYVKQLKGNTKQANDLYQSVLKLKSADDVVTAIALNNVIAIRKENELLDSSKKYRTVSSPALDTKLTLAQKKTIEINGVLLSLYMNKYNAAIEQAEILMKKYPEEEILVLIKPAILYRQKKTNEALKELENQFNENKSSLKLCLSVAQFKIMEEKYEDALNAVDTYVKCTNTDLNEYPGLLSLVLWLNEKCDNIEKALDLLQTYIDNNDDNEDQALVKKLIDFKLHCNNPEEAAKDYEKLVKADPTNVEAISGLVIALSNFDIQKAEEYEQFLRTDHLNELVKGLNIDELETSYASTKTYKKMVNPIANNEKPRVKKPRKRKPFVPKNFIPNFKPDPERWLPKYERSNYKAKRKNLNKGPQGAAVAGGGIGGTRSANIGGGKFVPLVEKAEEPEAPVEEAKKTPPKQAPKKKQQKKKKGKGRK</sequence>
<evidence type="ECO:0000256" key="7">
    <source>
        <dbReference type="ARBA" id="ARBA00023135"/>
    </source>
</evidence>
<keyword evidence="5 9" id="KW-0963">Cytoplasm</keyword>
<dbReference type="GO" id="GO:0043022">
    <property type="term" value="F:ribosome binding"/>
    <property type="evidence" value="ECO:0007669"/>
    <property type="project" value="TreeGrafter"/>
</dbReference>
<dbReference type="GO" id="GO:0006614">
    <property type="term" value="P:SRP-dependent cotranslational protein targeting to membrane"/>
    <property type="evidence" value="ECO:0007669"/>
    <property type="project" value="UniProtKB-UniRule"/>
</dbReference>
<evidence type="ECO:0000256" key="8">
    <source>
        <dbReference type="ARBA" id="ARBA00023274"/>
    </source>
</evidence>
<evidence type="ECO:0000256" key="4">
    <source>
        <dbReference type="ARBA" id="ARBA00018350"/>
    </source>
</evidence>
<keyword evidence="7 9" id="KW-0733">Signal recognition particle</keyword>
<dbReference type="InterPro" id="IPR013699">
    <property type="entry name" value="Signal_recog_part_SRP72_RNA-bd"/>
</dbReference>
<comment type="caution">
    <text evidence="13">The sequence shown here is derived from an EMBL/GenBank/DDBJ whole genome shotgun (WGS) entry which is preliminary data.</text>
</comment>
<comment type="function">
    <text evidence="9">Component of the signal recognition particle (SRP) complex, a ribonucleoprotein complex that mediates the cotranslational targeting of secretory and membrane proteins to the endoplasmic reticulum (ER).</text>
</comment>
<feature type="domain" description="Signal recognition particle SRP72 subunit RNA-binding" evidence="12">
    <location>
        <begin position="549"/>
        <end position="588"/>
    </location>
</feature>
<comment type="subcellular location">
    <subcellularLocation>
        <location evidence="2 9">Cytoplasm</location>
    </subcellularLocation>
    <subcellularLocation>
        <location evidence="1">Endoplasmic reticulum</location>
    </subcellularLocation>
</comment>
<reference evidence="13 14" key="1">
    <citation type="submission" date="2016-08" db="EMBL/GenBank/DDBJ databases">
        <title>A Parts List for Fungal Cellulosomes Revealed by Comparative Genomics.</title>
        <authorList>
            <consortium name="DOE Joint Genome Institute"/>
            <person name="Haitjema C.H."/>
            <person name="Gilmore S.P."/>
            <person name="Henske J.K."/>
            <person name="Solomon K.V."/>
            <person name="De Groot R."/>
            <person name="Kuo A."/>
            <person name="Mondo S.J."/>
            <person name="Salamov A.A."/>
            <person name="Labutti K."/>
            <person name="Zhao Z."/>
            <person name="Chiniquy J."/>
            <person name="Barry K."/>
            <person name="Brewer H.M."/>
            <person name="Purvine S.O."/>
            <person name="Wright A.T."/>
            <person name="Boxma B."/>
            <person name="Van Alen T."/>
            <person name="Hackstein J.H."/>
            <person name="Baker S.E."/>
            <person name="Grigoriev I.V."/>
            <person name="O'Malley M.A."/>
        </authorList>
    </citation>
    <scope>NUCLEOTIDE SEQUENCE [LARGE SCALE GENOMIC DNA]</scope>
    <source>
        <strain evidence="13 14">S4</strain>
    </source>
</reference>
<dbReference type="PANTHER" id="PTHR14094:SF9">
    <property type="entry name" value="SIGNAL RECOGNITION PARTICLE SUBUNIT SRP72"/>
    <property type="match status" value="1"/>
</dbReference>
<dbReference type="InterPro" id="IPR026270">
    <property type="entry name" value="SRP72"/>
</dbReference>
<dbReference type="PIRSF" id="PIRSF038922">
    <property type="entry name" value="SRP72"/>
    <property type="match status" value="1"/>
</dbReference>
<evidence type="ECO:0000259" key="12">
    <source>
        <dbReference type="Pfam" id="PF08492"/>
    </source>
</evidence>
<evidence type="ECO:0000256" key="1">
    <source>
        <dbReference type="ARBA" id="ARBA00004240"/>
    </source>
</evidence>
<feature type="compositionally biased region" description="Basic and acidic residues" evidence="11">
    <location>
        <begin position="626"/>
        <end position="640"/>
    </location>
</feature>
<feature type="coiled-coil region" evidence="10">
    <location>
        <begin position="192"/>
        <end position="219"/>
    </location>
</feature>
<evidence type="ECO:0000313" key="14">
    <source>
        <dbReference type="Proteomes" id="UP000193944"/>
    </source>
</evidence>
<name>A0A1Y1WP30_9FUNG</name>
<dbReference type="Proteomes" id="UP000193944">
    <property type="component" value="Unassembled WGS sequence"/>
</dbReference>
<evidence type="ECO:0000256" key="6">
    <source>
        <dbReference type="ARBA" id="ARBA00022824"/>
    </source>
</evidence>
<dbReference type="AlphaFoldDB" id="A0A1Y1WP30"/>
<dbReference type="Gene3D" id="1.25.40.10">
    <property type="entry name" value="Tetratricopeptide repeat domain"/>
    <property type="match status" value="3"/>
</dbReference>
<evidence type="ECO:0000256" key="9">
    <source>
        <dbReference type="PIRNR" id="PIRNR038922"/>
    </source>
</evidence>
<keyword evidence="10" id="KW-0175">Coiled coil</keyword>
<organism evidence="13 14">
    <name type="scientific">Anaeromyces robustus</name>
    <dbReference type="NCBI Taxonomy" id="1754192"/>
    <lineage>
        <taxon>Eukaryota</taxon>
        <taxon>Fungi</taxon>
        <taxon>Fungi incertae sedis</taxon>
        <taxon>Chytridiomycota</taxon>
        <taxon>Chytridiomycota incertae sedis</taxon>
        <taxon>Neocallimastigomycetes</taxon>
        <taxon>Neocallimastigales</taxon>
        <taxon>Neocallimastigaceae</taxon>
        <taxon>Anaeromyces</taxon>
    </lineage>
</organism>
<dbReference type="GO" id="GO:0005786">
    <property type="term" value="C:signal recognition particle, endoplasmic reticulum targeting"/>
    <property type="evidence" value="ECO:0007669"/>
    <property type="project" value="UniProtKB-UniRule"/>
</dbReference>
<dbReference type="GO" id="GO:0005783">
    <property type="term" value="C:endoplasmic reticulum"/>
    <property type="evidence" value="ECO:0007669"/>
    <property type="project" value="UniProtKB-SubCell"/>
</dbReference>
<protein>
    <recommendedName>
        <fullName evidence="4 9">Signal recognition particle subunit SRP72</fullName>
    </recommendedName>
</protein>
<evidence type="ECO:0000256" key="2">
    <source>
        <dbReference type="ARBA" id="ARBA00004496"/>
    </source>
</evidence>
<accession>A0A1Y1WP30</accession>
<dbReference type="InterPro" id="IPR011990">
    <property type="entry name" value="TPR-like_helical_dom_sf"/>
</dbReference>
<feature type="compositionally biased region" description="Basic residues" evidence="11">
    <location>
        <begin position="552"/>
        <end position="562"/>
    </location>
</feature>
<evidence type="ECO:0000256" key="11">
    <source>
        <dbReference type="SAM" id="MobiDB-lite"/>
    </source>
</evidence>
<evidence type="ECO:0000256" key="5">
    <source>
        <dbReference type="ARBA" id="ARBA00022490"/>
    </source>
</evidence>
<gene>
    <name evidence="13" type="ORF">BCR32DRAFT_296982</name>
</gene>
<feature type="compositionally biased region" description="Basic residues" evidence="11">
    <location>
        <begin position="646"/>
        <end position="661"/>
    </location>
</feature>
<feature type="region of interest" description="Disordered" evidence="11">
    <location>
        <begin position="592"/>
        <end position="661"/>
    </location>
</feature>
<proteinExistence type="inferred from homology"/>
<dbReference type="Pfam" id="PF08492">
    <property type="entry name" value="SRP72"/>
    <property type="match status" value="1"/>
</dbReference>
<dbReference type="OrthoDB" id="5421607at2759"/>
<evidence type="ECO:0000256" key="10">
    <source>
        <dbReference type="SAM" id="Coils"/>
    </source>
</evidence>
<dbReference type="STRING" id="1754192.A0A1Y1WP30"/>
<reference evidence="13 14" key="2">
    <citation type="submission" date="2016-08" db="EMBL/GenBank/DDBJ databases">
        <title>Pervasive Adenine N6-methylation of Active Genes in Fungi.</title>
        <authorList>
            <consortium name="DOE Joint Genome Institute"/>
            <person name="Mondo S.J."/>
            <person name="Dannebaum R.O."/>
            <person name="Kuo R.C."/>
            <person name="Labutti K."/>
            <person name="Haridas S."/>
            <person name="Kuo A."/>
            <person name="Salamov A."/>
            <person name="Ahrendt S.R."/>
            <person name="Lipzen A."/>
            <person name="Sullivan W."/>
            <person name="Andreopoulos W.B."/>
            <person name="Clum A."/>
            <person name="Lindquist E."/>
            <person name="Daum C."/>
            <person name="Ramamoorthy G.K."/>
            <person name="Gryganskyi A."/>
            <person name="Culley D."/>
            <person name="Magnuson J.K."/>
            <person name="James T.Y."/>
            <person name="O'Malley M.A."/>
            <person name="Stajich J.E."/>
            <person name="Spatafora J.W."/>
            <person name="Visel A."/>
            <person name="Grigoriev I.V."/>
        </authorList>
    </citation>
    <scope>NUCLEOTIDE SEQUENCE [LARGE SCALE GENOMIC DNA]</scope>
    <source>
        <strain evidence="13 14">S4</strain>
    </source>
</reference>
<evidence type="ECO:0000313" key="13">
    <source>
        <dbReference type="EMBL" id="ORX75299.1"/>
    </source>
</evidence>